<feature type="domain" description="GAIN-B" evidence="9">
    <location>
        <begin position="413"/>
        <end position="569"/>
    </location>
</feature>
<evidence type="ECO:0008006" key="13">
    <source>
        <dbReference type="Google" id="ProtNLM"/>
    </source>
</evidence>
<accession>A0AAD6AWP3</accession>
<evidence type="ECO:0000256" key="3">
    <source>
        <dbReference type="ARBA" id="ARBA00022989"/>
    </source>
</evidence>
<dbReference type="InterPro" id="IPR036364">
    <property type="entry name" value="SEA_dom_sf"/>
</dbReference>
<dbReference type="Gene3D" id="2.60.220.50">
    <property type="match status" value="1"/>
</dbReference>
<sequence>MTVQLNKTFTEALKNTTSAEYKNLKNTMTTVLNKTYGGITGFIGVSVIGFREGSIFTDFVVETTKVNAEEFAEANKEFSKAVNSTIAPVIGSVTVLYNSEDKLRIDGIIYNGYRMRLVCEPRINVEQIKKADVVDTGLYQCTLMGDVLQFRQERDVTGDDIQEAPNIESKSFINVKCLEGQTVPLECCVQSPFKVKWFKDSLALDAGVTKNGTSFCRTYEYTLGACGEPTSLTFTCKVDDLDYRRVTTFTISEKTFTCKNNEYGHGREGEQSSRECPTGQVGEKMAKCDNGTWILVENTCVIKVIKELLVSSEVLQEEDVPRFVEKLSEEVKVIKNVTKEPNTISTIVEILGNIANVTLEVNQPVMKSVLQTVDEIIGEDSRESWTALNANESNNASSDLLDSMELLSAKINETFTFTSETGAILLNRSTNSFYANLNSSVVLDIPNTGFRNVSITTITFFTLNNVMPVRSSSSNPNNTDPVNALNAAVVLIKVNETIRNVTLSYTKLNTTLTQDPQCVFWNFKLFDNRGGWDRVGTMLDSTNRGLHIVFALFNSLQGFFILVFGTLFDSKIRSILTRKSPPTSTGSNTTKSTSGGISSTGLNWFHRLRVYHMSEAANSGSAGAPESFSNI</sequence>
<gene>
    <name evidence="11" type="ORF">JOQ06_010762</name>
</gene>
<dbReference type="InterPro" id="IPR000082">
    <property type="entry name" value="SEA_dom"/>
</dbReference>
<comment type="subcellular location">
    <subcellularLocation>
        <location evidence="1">Membrane</location>
    </subcellularLocation>
</comment>
<evidence type="ECO:0000256" key="1">
    <source>
        <dbReference type="ARBA" id="ARBA00004370"/>
    </source>
</evidence>
<dbReference type="Pfam" id="PF01390">
    <property type="entry name" value="SEA"/>
    <property type="match status" value="1"/>
</dbReference>
<keyword evidence="4 7" id="KW-0472">Membrane</keyword>
<evidence type="ECO:0000256" key="5">
    <source>
        <dbReference type="ARBA" id="ARBA00023157"/>
    </source>
</evidence>
<keyword evidence="3 7" id="KW-1133">Transmembrane helix</keyword>
<evidence type="ECO:0000256" key="7">
    <source>
        <dbReference type="SAM" id="Phobius"/>
    </source>
</evidence>
<proteinExistence type="predicted"/>
<dbReference type="PROSITE" id="PS50221">
    <property type="entry name" value="GAIN_B"/>
    <property type="match status" value="1"/>
</dbReference>
<keyword evidence="6" id="KW-0325">Glycoprotein</keyword>
<dbReference type="PROSITE" id="PS50024">
    <property type="entry name" value="SEA"/>
    <property type="match status" value="1"/>
</dbReference>
<keyword evidence="2 7" id="KW-0812">Transmembrane</keyword>
<feature type="domain" description="SEA" evidence="8">
    <location>
        <begin position="1"/>
        <end position="107"/>
    </location>
</feature>
<dbReference type="EMBL" id="JAPTMU010000014">
    <property type="protein sequence ID" value="KAJ4932339.1"/>
    <property type="molecule type" value="Genomic_DNA"/>
</dbReference>
<dbReference type="AlphaFoldDB" id="A0AAD6AWP3"/>
<dbReference type="InterPro" id="IPR057244">
    <property type="entry name" value="GAIN_B"/>
</dbReference>
<dbReference type="InterPro" id="IPR036179">
    <property type="entry name" value="Ig-like_dom_sf"/>
</dbReference>
<dbReference type="Proteomes" id="UP001219934">
    <property type="component" value="Unassembled WGS sequence"/>
</dbReference>
<protein>
    <recommendedName>
        <fullName evidence="13">Ig-like domain-containing protein</fullName>
    </recommendedName>
</protein>
<evidence type="ECO:0000256" key="6">
    <source>
        <dbReference type="ARBA" id="ARBA00023180"/>
    </source>
</evidence>
<keyword evidence="5" id="KW-1015">Disulfide bond</keyword>
<keyword evidence="12" id="KW-1185">Reference proteome</keyword>
<feature type="transmembrane region" description="Helical" evidence="7">
    <location>
        <begin position="548"/>
        <end position="568"/>
    </location>
</feature>
<evidence type="ECO:0000313" key="12">
    <source>
        <dbReference type="Proteomes" id="UP001219934"/>
    </source>
</evidence>
<dbReference type="GO" id="GO:0016020">
    <property type="term" value="C:membrane"/>
    <property type="evidence" value="ECO:0007669"/>
    <property type="project" value="UniProtKB-SubCell"/>
</dbReference>
<feature type="domain" description="Ig-like" evidence="10">
    <location>
        <begin position="165"/>
        <end position="252"/>
    </location>
</feature>
<dbReference type="InterPro" id="IPR051587">
    <property type="entry name" value="Adhesion_GPCR"/>
</dbReference>
<evidence type="ECO:0000256" key="2">
    <source>
        <dbReference type="ARBA" id="ARBA00022692"/>
    </source>
</evidence>
<evidence type="ECO:0000259" key="8">
    <source>
        <dbReference type="PROSITE" id="PS50024"/>
    </source>
</evidence>
<comment type="caution">
    <text evidence="11">The sequence shown here is derived from an EMBL/GenBank/DDBJ whole genome shotgun (WGS) entry which is preliminary data.</text>
</comment>
<reference evidence="11" key="1">
    <citation type="submission" date="2022-11" db="EMBL/GenBank/DDBJ databases">
        <title>Chromosome-level genome of Pogonophryne albipinna.</title>
        <authorList>
            <person name="Jo E."/>
        </authorList>
    </citation>
    <scope>NUCLEOTIDE SEQUENCE</scope>
    <source>
        <strain evidence="11">SGF0006</strain>
        <tissue evidence="11">Muscle</tissue>
    </source>
</reference>
<organism evidence="11 12">
    <name type="scientific">Pogonophryne albipinna</name>
    <dbReference type="NCBI Taxonomy" id="1090488"/>
    <lineage>
        <taxon>Eukaryota</taxon>
        <taxon>Metazoa</taxon>
        <taxon>Chordata</taxon>
        <taxon>Craniata</taxon>
        <taxon>Vertebrata</taxon>
        <taxon>Euteleostomi</taxon>
        <taxon>Actinopterygii</taxon>
        <taxon>Neopterygii</taxon>
        <taxon>Teleostei</taxon>
        <taxon>Neoteleostei</taxon>
        <taxon>Acanthomorphata</taxon>
        <taxon>Eupercaria</taxon>
        <taxon>Perciformes</taxon>
        <taxon>Notothenioidei</taxon>
        <taxon>Pogonophryne</taxon>
    </lineage>
</organism>
<evidence type="ECO:0000259" key="9">
    <source>
        <dbReference type="PROSITE" id="PS50221"/>
    </source>
</evidence>
<evidence type="ECO:0000256" key="4">
    <source>
        <dbReference type="ARBA" id="ARBA00023136"/>
    </source>
</evidence>
<evidence type="ECO:0000313" key="11">
    <source>
        <dbReference type="EMBL" id="KAJ4932339.1"/>
    </source>
</evidence>
<dbReference type="GO" id="GO:0004930">
    <property type="term" value="F:G protein-coupled receptor activity"/>
    <property type="evidence" value="ECO:0007669"/>
    <property type="project" value="TreeGrafter"/>
</dbReference>
<dbReference type="GO" id="GO:0007189">
    <property type="term" value="P:adenylate cyclase-activating G protein-coupled receptor signaling pathway"/>
    <property type="evidence" value="ECO:0007669"/>
    <property type="project" value="TreeGrafter"/>
</dbReference>
<evidence type="ECO:0000259" key="10">
    <source>
        <dbReference type="PROSITE" id="PS50835"/>
    </source>
</evidence>
<dbReference type="InterPro" id="IPR007110">
    <property type="entry name" value="Ig-like_dom"/>
</dbReference>
<dbReference type="InterPro" id="IPR046338">
    <property type="entry name" value="GAIN_dom_sf"/>
</dbReference>
<dbReference type="PROSITE" id="PS50835">
    <property type="entry name" value="IG_LIKE"/>
    <property type="match status" value="1"/>
</dbReference>
<dbReference type="Gene3D" id="3.30.70.960">
    <property type="entry name" value="SEA domain"/>
    <property type="match status" value="1"/>
</dbReference>
<dbReference type="SUPFAM" id="SSF48726">
    <property type="entry name" value="Immunoglobulin"/>
    <property type="match status" value="1"/>
</dbReference>
<dbReference type="SUPFAM" id="SSF82671">
    <property type="entry name" value="SEA domain"/>
    <property type="match status" value="1"/>
</dbReference>
<dbReference type="PANTHER" id="PTHR45813">
    <property type="entry name" value="IG-LIKE DOMAIN-CONTAINING PROTEIN"/>
    <property type="match status" value="1"/>
</dbReference>
<name>A0AAD6AWP3_9TELE</name>
<dbReference type="PANTHER" id="PTHR45813:SF4">
    <property type="entry name" value="ADHESION G PROTEIN-COUPLED RECEPTOR F5"/>
    <property type="match status" value="1"/>
</dbReference>